<organism evidence="3 4">
    <name type="scientific">Handroanthus impetiginosus</name>
    <dbReference type="NCBI Taxonomy" id="429701"/>
    <lineage>
        <taxon>Eukaryota</taxon>
        <taxon>Viridiplantae</taxon>
        <taxon>Streptophyta</taxon>
        <taxon>Embryophyta</taxon>
        <taxon>Tracheophyta</taxon>
        <taxon>Spermatophyta</taxon>
        <taxon>Magnoliopsida</taxon>
        <taxon>eudicotyledons</taxon>
        <taxon>Gunneridae</taxon>
        <taxon>Pentapetalae</taxon>
        <taxon>asterids</taxon>
        <taxon>lamiids</taxon>
        <taxon>Lamiales</taxon>
        <taxon>Bignoniaceae</taxon>
        <taxon>Crescentiina</taxon>
        <taxon>Tabebuia alliance</taxon>
        <taxon>Handroanthus</taxon>
    </lineage>
</organism>
<dbReference type="InterPro" id="IPR033334">
    <property type="entry name" value="LNG1/2"/>
</dbReference>
<feature type="compositionally biased region" description="Basic and acidic residues" evidence="1">
    <location>
        <begin position="140"/>
        <end position="154"/>
    </location>
</feature>
<feature type="region of interest" description="Disordered" evidence="1">
    <location>
        <begin position="316"/>
        <end position="347"/>
    </location>
</feature>
<feature type="compositionally biased region" description="Basic and acidic residues" evidence="1">
    <location>
        <begin position="389"/>
        <end position="409"/>
    </location>
</feature>
<dbReference type="AlphaFoldDB" id="A0A2G9HAN6"/>
<dbReference type="Proteomes" id="UP000231279">
    <property type="component" value="Unassembled WGS sequence"/>
</dbReference>
<feature type="region of interest" description="Disordered" evidence="1">
    <location>
        <begin position="121"/>
        <end position="206"/>
    </location>
</feature>
<feature type="compositionally biased region" description="Basic and acidic residues" evidence="1">
    <location>
        <begin position="616"/>
        <end position="630"/>
    </location>
</feature>
<feature type="domain" description="DUF4378" evidence="2">
    <location>
        <begin position="741"/>
        <end position="899"/>
    </location>
</feature>
<dbReference type="PANTHER" id="PTHR31680">
    <property type="entry name" value="LONGIFOLIA PROTEIN"/>
    <property type="match status" value="1"/>
</dbReference>
<proteinExistence type="predicted"/>
<feature type="compositionally biased region" description="Basic and acidic residues" evidence="1">
    <location>
        <begin position="478"/>
        <end position="496"/>
    </location>
</feature>
<feature type="compositionally biased region" description="Low complexity" evidence="1">
    <location>
        <begin position="77"/>
        <end position="96"/>
    </location>
</feature>
<dbReference type="PANTHER" id="PTHR31680:SF20">
    <property type="entry name" value="PROTEIN LONGIFOLIA 2-LIKE"/>
    <property type="match status" value="1"/>
</dbReference>
<feature type="region of interest" description="Disordered" evidence="1">
    <location>
        <begin position="389"/>
        <end position="412"/>
    </location>
</feature>
<accession>A0A2G9HAN6</accession>
<keyword evidence="4" id="KW-1185">Reference proteome</keyword>
<feature type="compositionally biased region" description="Basic and acidic residues" evidence="1">
    <location>
        <begin position="161"/>
        <end position="176"/>
    </location>
</feature>
<feature type="region of interest" description="Disordered" evidence="1">
    <location>
        <begin position="526"/>
        <end position="568"/>
    </location>
</feature>
<dbReference type="EMBL" id="NKXS01002257">
    <property type="protein sequence ID" value="PIN14533.1"/>
    <property type="molecule type" value="Genomic_DNA"/>
</dbReference>
<evidence type="ECO:0000259" key="2">
    <source>
        <dbReference type="Pfam" id="PF14309"/>
    </source>
</evidence>
<feature type="region of interest" description="Disordered" evidence="1">
    <location>
        <begin position="478"/>
        <end position="512"/>
    </location>
</feature>
<name>A0A2G9HAN6_9LAMI</name>
<feature type="compositionally biased region" description="Polar residues" evidence="1">
    <location>
        <begin position="528"/>
        <end position="537"/>
    </location>
</feature>
<reference evidence="4" key="1">
    <citation type="journal article" date="2018" name="Gigascience">
        <title>Genome assembly of the Pink Ipe (Handroanthus impetiginosus, Bignoniaceae), a highly valued, ecologically keystone Neotropical timber forest tree.</title>
        <authorList>
            <person name="Silva-Junior O.B."/>
            <person name="Grattapaglia D."/>
            <person name="Novaes E."/>
            <person name="Collevatti R.G."/>
        </authorList>
    </citation>
    <scope>NUCLEOTIDE SEQUENCE [LARGE SCALE GENOMIC DNA]</scope>
    <source>
        <strain evidence="4">cv. UFG-1</strain>
    </source>
</reference>
<feature type="region of interest" description="Disordered" evidence="1">
    <location>
        <begin position="69"/>
        <end position="98"/>
    </location>
</feature>
<gene>
    <name evidence="3" type="ORF">CDL12_12829</name>
</gene>
<dbReference type="Pfam" id="PF14309">
    <property type="entry name" value="DUF4378"/>
    <property type="match status" value="1"/>
</dbReference>
<evidence type="ECO:0000313" key="4">
    <source>
        <dbReference type="Proteomes" id="UP000231279"/>
    </source>
</evidence>
<feature type="region of interest" description="Disordered" evidence="1">
    <location>
        <begin position="615"/>
        <end position="676"/>
    </location>
</feature>
<feature type="compositionally biased region" description="Basic and acidic residues" evidence="1">
    <location>
        <begin position="193"/>
        <end position="206"/>
    </location>
</feature>
<evidence type="ECO:0000313" key="3">
    <source>
        <dbReference type="EMBL" id="PIN14533.1"/>
    </source>
</evidence>
<sequence>MSVKRVSSVKDENRDLRKQIGCMNGIFQLFDRHHFLTGPRISSHNHKRLPQGAQNRMDPQYAMKVVMEVQKEKPRSSTESSRASFSSSSCSSTFSSLDCNKVPQPEALSLRQINIRESVLQTTSRKEEQLSLSKSTQTPDLRDVVKDSMYREARGLSIKPRGNDERRGTVMKHIDSPRPAQQPKGSTQVLAKNSKDDHLAPPRYSYDGRETRETFKSTMKLKELPRLSLDSKASSIKRSALEYVENEPGSHRTSSVVARLMGLEAFPDIVSTDENRIKPCHKEASISQSLQAEERKQHQITYSDSPRNFVHKPNTRFPIEPAPWRQQEPCQGSPRMAAPQSRKVPANTAHLSSSVYGEIEKRITELEFKRSGKDLRALKQILEAMQKKREQLEDQKGESAEFPSQRKTDQNLNLSMWRNRKSCQQVPSVKGPCSQKQLESSAAIVKPAKVMDRVKLPVSTQVRTTEISLLQRLEARSPKYNRENSAHRQKAKDLAPKNKKTTWGTSERSLGMVSPRLQQNLLRLEGQSCPTTPSSDSGRAKKHCNKKVVEKGSQNRKPKVKVQLSDDQLSEISSETRYSSYQGDTASVKSESNNSIVSQAETGVISLAHSIKTNLRRKEDSASTRREHMPAVESSVTMLEQPSPISVLDDSFYSEDSPSPVKKKSTAFQDESPSPDAAEWNLENLNNLTDCKRSSHGCKYNQKLQNIKHSVHELRLPNNEPDETAENHTASVYSSLNPDPRYINKILLTSGLLKDSSFVSTTDQLLPSHHLINPDMFHVLEQTEEIEKNDSMKLNKKIQRKIIFDMVDEILVRKITSGRLFPVGNKRTSPQGLLKEVYLEMDHVCRIEDRSLDDNDDEVTRLLTADMMYQSEDWANYSGEVPSLVLDIERQIFKDLINEVVNGEVMGLHDLPKRHCRQLFSK</sequence>
<comment type="caution">
    <text evidence="3">The sequence shown here is derived from an EMBL/GenBank/DDBJ whole genome shotgun (WGS) entry which is preliminary data.</text>
</comment>
<dbReference type="OrthoDB" id="769613at2759"/>
<feature type="compositionally biased region" description="Polar residues" evidence="1">
    <location>
        <begin position="130"/>
        <end position="139"/>
    </location>
</feature>
<dbReference type="GO" id="GO:0051513">
    <property type="term" value="P:regulation of monopolar cell growth"/>
    <property type="evidence" value="ECO:0007669"/>
    <property type="project" value="InterPro"/>
</dbReference>
<dbReference type="STRING" id="429701.A0A2G9HAN6"/>
<dbReference type="InterPro" id="IPR025486">
    <property type="entry name" value="DUF4378"/>
</dbReference>
<evidence type="ECO:0000256" key="1">
    <source>
        <dbReference type="SAM" id="MobiDB-lite"/>
    </source>
</evidence>
<protein>
    <recommendedName>
        <fullName evidence="2">DUF4378 domain-containing protein</fullName>
    </recommendedName>
</protein>
<feature type="compositionally biased region" description="Polar residues" evidence="1">
    <location>
        <begin position="634"/>
        <end position="644"/>
    </location>
</feature>